<sequence>MAIENDVTKEWLWRESKLLDEIAGAVEYYAKHTRRNQLWQRITSVSVMALSTLAPLVVAGSGIEGGIFGLSKVQLNVAGVSITFVLALIEGIRRIFRFEQRWATCYMVKATIKREREKYRYARIGLTVGTDEWKAQLAALRKSFDDATGRETQEFFAAVQEAKAAAPKSPA</sequence>
<reference evidence="2 3" key="1">
    <citation type="journal article" date="2016" name="Syst. Appl. Microbiol.">
        <title>Pararhizobium polonicum sp. nov. isolated from tumors on stone fruit rootstocks.</title>
        <authorList>
            <person name="Pulawska J."/>
            <person name="Kuzmanovic N."/>
            <person name="Willems A."/>
            <person name="Pothier J.F."/>
        </authorList>
    </citation>
    <scope>NUCLEOTIDE SEQUENCE [LARGE SCALE GENOMIC DNA]</scope>
    <source>
        <strain evidence="2 3">F5.1</strain>
    </source>
</reference>
<proteinExistence type="predicted"/>
<gene>
    <name evidence="2" type="ORF">ADU59_12010</name>
</gene>
<dbReference type="OrthoDB" id="9876343at2"/>
<organism evidence="2 3">
    <name type="scientific">Pararhizobium polonicum</name>
    <dbReference type="NCBI Taxonomy" id="1612624"/>
    <lineage>
        <taxon>Bacteria</taxon>
        <taxon>Pseudomonadati</taxon>
        <taxon>Pseudomonadota</taxon>
        <taxon>Alphaproteobacteria</taxon>
        <taxon>Hyphomicrobiales</taxon>
        <taxon>Rhizobiaceae</taxon>
        <taxon>Rhizobium/Agrobacterium group</taxon>
        <taxon>Pararhizobium</taxon>
    </lineage>
</organism>
<evidence type="ECO:0008006" key="4">
    <source>
        <dbReference type="Google" id="ProtNLM"/>
    </source>
</evidence>
<dbReference type="Proteomes" id="UP000093111">
    <property type="component" value="Unassembled WGS sequence"/>
</dbReference>
<feature type="transmembrane region" description="Helical" evidence="1">
    <location>
        <begin position="42"/>
        <end position="63"/>
    </location>
</feature>
<accession>A0A1C7P6I5</accession>
<evidence type="ECO:0000313" key="2">
    <source>
        <dbReference type="EMBL" id="OBZ95304.1"/>
    </source>
</evidence>
<keyword evidence="1" id="KW-0472">Membrane</keyword>
<dbReference type="RefSeq" id="WP_068954355.1">
    <property type="nucleotide sequence ID" value="NZ_LGLV01000007.1"/>
</dbReference>
<keyword evidence="3" id="KW-1185">Reference proteome</keyword>
<comment type="caution">
    <text evidence="2">The sequence shown here is derived from an EMBL/GenBank/DDBJ whole genome shotgun (WGS) entry which is preliminary data.</text>
</comment>
<dbReference type="AlphaFoldDB" id="A0A1C7P6I5"/>
<keyword evidence="1" id="KW-1133">Transmembrane helix</keyword>
<evidence type="ECO:0000256" key="1">
    <source>
        <dbReference type="SAM" id="Phobius"/>
    </source>
</evidence>
<protein>
    <recommendedName>
        <fullName evidence="4">SMODS and SLOG-associating 2TM effector domain-containing protein</fullName>
    </recommendedName>
</protein>
<evidence type="ECO:0000313" key="3">
    <source>
        <dbReference type="Proteomes" id="UP000093111"/>
    </source>
</evidence>
<feature type="transmembrane region" description="Helical" evidence="1">
    <location>
        <begin position="75"/>
        <end position="92"/>
    </location>
</feature>
<name>A0A1C7P6I5_9HYPH</name>
<dbReference type="EMBL" id="LGLV01000007">
    <property type="protein sequence ID" value="OBZ95304.1"/>
    <property type="molecule type" value="Genomic_DNA"/>
</dbReference>
<keyword evidence="1" id="KW-0812">Transmembrane</keyword>